<dbReference type="HOGENOM" id="CLU_122355_2_1_11"/>
<dbReference type="InterPro" id="IPR013434">
    <property type="entry name" value="CHP02611"/>
</dbReference>
<evidence type="ECO:0000256" key="1">
    <source>
        <dbReference type="SAM" id="Phobius"/>
    </source>
</evidence>
<evidence type="ECO:0000313" key="2">
    <source>
        <dbReference type="EMBL" id="AHI21889.1"/>
    </source>
</evidence>
<protein>
    <recommendedName>
        <fullName evidence="4">TIGR02611 family protein</fullName>
    </recommendedName>
</protein>
<reference evidence="2 3" key="1">
    <citation type="submission" date="2013-02" db="EMBL/GenBank/DDBJ databases">
        <title>The complete genome sequence of Corynebacterium vitaeruminis DSM 20294.</title>
        <authorList>
            <person name="Ruckert C."/>
            <person name="Albersmeier A."/>
            <person name="Kalinowski J."/>
        </authorList>
    </citation>
    <scope>NUCLEOTIDE SEQUENCE [LARGE SCALE GENOMIC DNA]</scope>
    <source>
        <strain evidence="3">ATCC 10234</strain>
    </source>
</reference>
<keyword evidence="3" id="KW-1185">Reference proteome</keyword>
<dbReference type="EMBL" id="CP004353">
    <property type="protein sequence ID" value="AHI21889.1"/>
    <property type="molecule type" value="Genomic_DNA"/>
</dbReference>
<keyword evidence="1" id="KW-1133">Transmembrane helix</keyword>
<dbReference type="Proteomes" id="UP000019222">
    <property type="component" value="Chromosome"/>
</dbReference>
<feature type="transmembrane region" description="Helical" evidence="1">
    <location>
        <begin position="56"/>
        <end position="74"/>
    </location>
</feature>
<sequence>MGSMRETVAEKVGKISAHHEALKTKKLGFLVRPATLAIGWLIVIIGIITIPFPGPGWLTVFVGVGILSLEVHWAHRLLEWGVHQYECFFSWFRRQPKTNRYGIVAGTCAVAWVAVGASTYIAWQMGAIPALDPVMEAMANS</sequence>
<dbReference type="STRING" id="1224164.B843_02490"/>
<feature type="transmembrane region" description="Helical" evidence="1">
    <location>
        <begin position="29"/>
        <end position="50"/>
    </location>
</feature>
<dbReference type="InterPro" id="IPR019099">
    <property type="entry name" value="Uncharacterised_PGPGW_TM"/>
</dbReference>
<evidence type="ECO:0008006" key="4">
    <source>
        <dbReference type="Google" id="ProtNLM"/>
    </source>
</evidence>
<keyword evidence="1" id="KW-0812">Transmembrane</keyword>
<keyword evidence="1" id="KW-0472">Membrane</keyword>
<organism evidence="2 3">
    <name type="scientific">Corynebacterium vitaeruminis DSM 20294</name>
    <dbReference type="NCBI Taxonomy" id="1224164"/>
    <lineage>
        <taxon>Bacteria</taxon>
        <taxon>Bacillati</taxon>
        <taxon>Actinomycetota</taxon>
        <taxon>Actinomycetes</taxon>
        <taxon>Mycobacteriales</taxon>
        <taxon>Corynebacteriaceae</taxon>
        <taxon>Corynebacterium</taxon>
    </lineage>
</organism>
<dbReference type="NCBIfam" id="TIGR02611">
    <property type="entry name" value="TIGR02611 family protein"/>
    <property type="match status" value="1"/>
</dbReference>
<gene>
    <name evidence="2" type="ORF">B843_02490</name>
</gene>
<proteinExistence type="predicted"/>
<name>W5XYY1_9CORY</name>
<dbReference type="eggNOG" id="ENOG50305ZD">
    <property type="taxonomic scope" value="Bacteria"/>
</dbReference>
<dbReference type="PATRIC" id="fig|1224164.3.peg.490"/>
<dbReference type="RefSeq" id="WP_025251947.1">
    <property type="nucleotide sequence ID" value="NZ_CP004353.1"/>
</dbReference>
<evidence type="ECO:0000313" key="3">
    <source>
        <dbReference type="Proteomes" id="UP000019222"/>
    </source>
</evidence>
<dbReference type="Pfam" id="PF09656">
    <property type="entry name" value="PGPGW"/>
    <property type="match status" value="1"/>
</dbReference>
<dbReference type="KEGG" id="cvt:B843_02490"/>
<accession>W5XYY1</accession>
<dbReference type="AlphaFoldDB" id="W5XYY1"/>
<feature type="transmembrane region" description="Helical" evidence="1">
    <location>
        <begin position="101"/>
        <end position="123"/>
    </location>
</feature>